<sequence length="189" mass="20066">MLFQKITFILAAAASTVCASLAEPTGLLEERAELSKKCTSVVKDLRHILKQVPTPPSSLIKYAASQTQWATLSDCEIPWVTDSMASQFTSYMSARSSWHSKHRSELGKYVSACADDLIKIGEDSNVDLSGITSTCDEYLWATSTARPTSSNSNNSGDKDSDKGTAAQVSISISIIGAALAAGIIAVGLL</sequence>
<dbReference type="AlphaFoldDB" id="A0A9N9UAP1"/>
<feature type="chain" id="PRO_5040429770" evidence="2">
    <location>
        <begin position="23"/>
        <end position="189"/>
    </location>
</feature>
<dbReference type="OrthoDB" id="4845881at2759"/>
<accession>A0A9N9UAP1</accession>
<keyword evidence="4" id="KW-1185">Reference proteome</keyword>
<reference evidence="3 4" key="2">
    <citation type="submission" date="2021-10" db="EMBL/GenBank/DDBJ databases">
        <authorList>
            <person name="Piombo E."/>
        </authorList>
    </citation>
    <scope>NUCLEOTIDE SEQUENCE [LARGE SCALE GENOMIC DNA]</scope>
</reference>
<evidence type="ECO:0000256" key="1">
    <source>
        <dbReference type="SAM" id="Phobius"/>
    </source>
</evidence>
<evidence type="ECO:0000313" key="4">
    <source>
        <dbReference type="Proteomes" id="UP000754883"/>
    </source>
</evidence>
<comment type="caution">
    <text evidence="3">The sequence shown here is derived from an EMBL/GenBank/DDBJ whole genome shotgun (WGS) entry which is preliminary data.</text>
</comment>
<proteinExistence type="predicted"/>
<protein>
    <submittedName>
        <fullName evidence="3">Uncharacterized protein</fullName>
    </submittedName>
</protein>
<feature type="transmembrane region" description="Helical" evidence="1">
    <location>
        <begin position="168"/>
        <end position="188"/>
    </location>
</feature>
<reference evidence="4" key="1">
    <citation type="submission" date="2019-06" db="EMBL/GenBank/DDBJ databases">
        <authorList>
            <person name="Broberg M."/>
        </authorList>
    </citation>
    <scope>NUCLEOTIDE SEQUENCE [LARGE SCALE GENOMIC DNA]</scope>
</reference>
<keyword evidence="2" id="KW-0732">Signal</keyword>
<keyword evidence="1" id="KW-0812">Transmembrane</keyword>
<gene>
    <name evidence="3" type="ORF">CBYS24578_00008163</name>
</gene>
<organism evidence="3 4">
    <name type="scientific">Clonostachys byssicola</name>
    <dbReference type="NCBI Taxonomy" id="160290"/>
    <lineage>
        <taxon>Eukaryota</taxon>
        <taxon>Fungi</taxon>
        <taxon>Dikarya</taxon>
        <taxon>Ascomycota</taxon>
        <taxon>Pezizomycotina</taxon>
        <taxon>Sordariomycetes</taxon>
        <taxon>Hypocreomycetidae</taxon>
        <taxon>Hypocreales</taxon>
        <taxon>Bionectriaceae</taxon>
        <taxon>Clonostachys</taxon>
    </lineage>
</organism>
<keyword evidence="1" id="KW-1133">Transmembrane helix</keyword>
<feature type="signal peptide" evidence="2">
    <location>
        <begin position="1"/>
        <end position="22"/>
    </location>
</feature>
<evidence type="ECO:0000313" key="3">
    <source>
        <dbReference type="EMBL" id="CAG9981169.1"/>
    </source>
</evidence>
<keyword evidence="1" id="KW-0472">Membrane</keyword>
<dbReference type="EMBL" id="CABFNO020001323">
    <property type="protein sequence ID" value="CAG9981169.1"/>
    <property type="molecule type" value="Genomic_DNA"/>
</dbReference>
<evidence type="ECO:0000256" key="2">
    <source>
        <dbReference type="SAM" id="SignalP"/>
    </source>
</evidence>
<dbReference type="Proteomes" id="UP000754883">
    <property type="component" value="Unassembled WGS sequence"/>
</dbReference>
<name>A0A9N9UAP1_9HYPO</name>